<dbReference type="Gene3D" id="3.40.720.10">
    <property type="entry name" value="Alkaline Phosphatase, subunit A"/>
    <property type="match status" value="1"/>
</dbReference>
<dbReference type="Pfam" id="PF02995">
    <property type="entry name" value="DUF229"/>
    <property type="match status" value="1"/>
</dbReference>
<dbReference type="InterPro" id="IPR004245">
    <property type="entry name" value="DUF229"/>
</dbReference>
<dbReference type="GO" id="GO:0005615">
    <property type="term" value="C:extracellular space"/>
    <property type="evidence" value="ECO:0007669"/>
    <property type="project" value="TreeGrafter"/>
</dbReference>
<dbReference type="PANTHER" id="PTHR10974:SF75">
    <property type="entry name" value="SULFATASE DOMAIN-CONTAINING PROTEIN"/>
    <property type="match status" value="1"/>
</dbReference>
<dbReference type="Proteomes" id="UP000230423">
    <property type="component" value="Unassembled WGS sequence"/>
</dbReference>
<sequence length="270" mass="31151">PFDLRARESKNFTKSLWQSCSEPHLEMMDYMEKFMHSYPGTPKIAQIWPTTLAHESLKALYHADEHFLKYFQKNRAIIDRSFMFFMGDHGPRREGIGKVRLGQYENLNPFLMVTIPSAYRGTPLHKQLRQKTFELMTNFDVHATLMDILKMQPASRFRDTSYRDMAPLSKGSSNETTRTELGEFFAKHLNLQLVKGGVMNKCQKQCYKEPSSIKQLLDHGDILYEVIVYLTPSNGLFSAFIRRNESGLALGSGFTRLDRYGRQGDCLVGN</sequence>
<dbReference type="EMBL" id="KZ351223">
    <property type="protein sequence ID" value="PIO63162.1"/>
    <property type="molecule type" value="Genomic_DNA"/>
</dbReference>
<keyword evidence="2" id="KW-1185">Reference proteome</keyword>
<evidence type="ECO:0000313" key="1">
    <source>
        <dbReference type="EMBL" id="PIO63162.1"/>
    </source>
</evidence>
<feature type="non-terminal residue" evidence="1">
    <location>
        <position position="1"/>
    </location>
</feature>
<gene>
    <name evidence="1" type="ORF">TELCIR_15253</name>
</gene>
<dbReference type="InterPro" id="IPR017850">
    <property type="entry name" value="Alkaline_phosphatase_core_sf"/>
</dbReference>
<name>A0A2G9U0D1_TELCI</name>
<accession>A0A2G9U0D1</accession>
<proteinExistence type="predicted"/>
<feature type="non-terminal residue" evidence="1">
    <location>
        <position position="270"/>
    </location>
</feature>
<protein>
    <submittedName>
        <fullName evidence="1">Uncharacterized protein</fullName>
    </submittedName>
</protein>
<evidence type="ECO:0000313" key="2">
    <source>
        <dbReference type="Proteomes" id="UP000230423"/>
    </source>
</evidence>
<reference evidence="1 2" key="1">
    <citation type="submission" date="2015-09" db="EMBL/GenBank/DDBJ databases">
        <title>Draft genome of the parasitic nematode Teladorsagia circumcincta isolate WARC Sus (inbred).</title>
        <authorList>
            <person name="Mitreva M."/>
        </authorList>
    </citation>
    <scope>NUCLEOTIDE SEQUENCE [LARGE SCALE GENOMIC DNA]</scope>
    <source>
        <strain evidence="1 2">S</strain>
    </source>
</reference>
<dbReference type="SUPFAM" id="SSF53649">
    <property type="entry name" value="Alkaline phosphatase-like"/>
    <property type="match status" value="1"/>
</dbReference>
<organism evidence="1 2">
    <name type="scientific">Teladorsagia circumcincta</name>
    <name type="common">Brown stomach worm</name>
    <name type="synonym">Ostertagia circumcincta</name>
    <dbReference type="NCBI Taxonomy" id="45464"/>
    <lineage>
        <taxon>Eukaryota</taxon>
        <taxon>Metazoa</taxon>
        <taxon>Ecdysozoa</taxon>
        <taxon>Nematoda</taxon>
        <taxon>Chromadorea</taxon>
        <taxon>Rhabditida</taxon>
        <taxon>Rhabditina</taxon>
        <taxon>Rhabditomorpha</taxon>
        <taxon>Strongyloidea</taxon>
        <taxon>Trichostrongylidae</taxon>
        <taxon>Teladorsagia</taxon>
    </lineage>
</organism>
<dbReference type="PANTHER" id="PTHR10974">
    <property type="entry name" value="FI08016P-RELATED"/>
    <property type="match status" value="1"/>
</dbReference>
<dbReference type="OrthoDB" id="5862419at2759"/>
<dbReference type="AlphaFoldDB" id="A0A2G9U0D1"/>